<comment type="caution">
    <text evidence="1">The sequence shown here is derived from an EMBL/GenBank/DDBJ whole genome shotgun (WGS) entry which is preliminary data.</text>
</comment>
<dbReference type="STRING" id="561180.BIFGAL_04384"/>
<gene>
    <name evidence="1" type="ORF">BIFGAL_04384</name>
</gene>
<dbReference type="AlphaFoldDB" id="D1NWX7"/>
<evidence type="ECO:0000313" key="1">
    <source>
        <dbReference type="EMBL" id="EFA22108.1"/>
    </source>
</evidence>
<proteinExistence type="predicted"/>
<dbReference type="Proteomes" id="UP000003656">
    <property type="component" value="Unassembled WGS sequence"/>
</dbReference>
<name>D1NWX7_9BIFI</name>
<sequence>MVAYGNGHTLRHSRSGAGRLKYFNELVLAQRRCAFQAHLLSELLELRQFHVIQILAGCHWCAFLWPCKVALDFG</sequence>
<reference evidence="1 2" key="1">
    <citation type="submission" date="2009-11" db="EMBL/GenBank/DDBJ databases">
        <authorList>
            <person name="Weinstock G."/>
            <person name="Sodergren E."/>
            <person name="Clifton S."/>
            <person name="Fulton L."/>
            <person name="Fulton B."/>
            <person name="Courtney L."/>
            <person name="Fronick C."/>
            <person name="Harrison M."/>
            <person name="Strong C."/>
            <person name="Farmer C."/>
            <person name="Delahaunty K."/>
            <person name="Markovic C."/>
            <person name="Hall O."/>
            <person name="Minx P."/>
            <person name="Tomlinson C."/>
            <person name="Mitreva M."/>
            <person name="Nelson J."/>
            <person name="Hou S."/>
            <person name="Wollam A."/>
            <person name="Pepin K.H."/>
            <person name="Johnson M."/>
            <person name="Bhonagiri V."/>
            <person name="Nash W.E."/>
            <person name="Warren W."/>
            <person name="Chinwalla A."/>
            <person name="Mardis E.R."/>
            <person name="Wilson R.K."/>
        </authorList>
    </citation>
    <scope>NUCLEOTIDE SEQUENCE [LARGE SCALE GENOMIC DNA]</scope>
    <source>
        <strain evidence="1 2">DSM 20093</strain>
    </source>
</reference>
<organism evidence="1 2">
    <name type="scientific">Bifidobacterium gallicum DSM 20093 = LMG 11596</name>
    <dbReference type="NCBI Taxonomy" id="561180"/>
    <lineage>
        <taxon>Bacteria</taxon>
        <taxon>Bacillati</taxon>
        <taxon>Actinomycetota</taxon>
        <taxon>Actinomycetes</taxon>
        <taxon>Bifidobacteriales</taxon>
        <taxon>Bifidobacteriaceae</taxon>
        <taxon>Bifidobacterium</taxon>
    </lineage>
</organism>
<accession>D1NWX7</accession>
<protein>
    <submittedName>
        <fullName evidence="1">Uncharacterized protein</fullName>
    </submittedName>
</protein>
<evidence type="ECO:0000313" key="2">
    <source>
        <dbReference type="Proteomes" id="UP000003656"/>
    </source>
</evidence>
<dbReference type="EMBL" id="ABXB03000007">
    <property type="protein sequence ID" value="EFA22108.1"/>
    <property type="molecule type" value="Genomic_DNA"/>
</dbReference>